<dbReference type="EMBL" id="JBBXJM010000001">
    <property type="protein sequence ID" value="KAL1412708.1"/>
    <property type="molecule type" value="Genomic_DNA"/>
</dbReference>
<sequence length="273" mass="27538">MLDPIASLKAPPPRYLLESDSSDEEGQGAYPSSSQPRRPAPPAAEVTLSAVPGAPALKPSSVVVGIGQAGAYLVRRAAAPRPALTVAVGPEPAGTVFALGDGSALVALAEPESGAAYALVEAVLGALGAEAWTLVSSYVPAMYIPAEAEPRLPDPPVRFLSSSAAPKGAGLRGYDAPNYVTGVAGAFLSSSAHPASPFHGKQSTLLLLPLPLSMLDPRAVSAALGATTGAAAALDRPAHWTEVDDEPFAALGMGARRAHEAAGDGDDLSGMYM</sequence>
<evidence type="ECO:0008006" key="4">
    <source>
        <dbReference type="Google" id="ProtNLM"/>
    </source>
</evidence>
<name>A0ABR3QDD2_9TREE</name>
<dbReference type="GeneID" id="95981498"/>
<comment type="caution">
    <text evidence="2">The sequence shown here is derived from an EMBL/GenBank/DDBJ whole genome shotgun (WGS) entry which is preliminary data.</text>
</comment>
<accession>A0ABR3QDD2</accession>
<reference evidence="2 3" key="1">
    <citation type="submission" date="2023-08" db="EMBL/GenBank/DDBJ databases">
        <title>Annotated Genome Sequence of Vanrija albida AlHP1.</title>
        <authorList>
            <person name="Herzog R."/>
        </authorList>
    </citation>
    <scope>NUCLEOTIDE SEQUENCE [LARGE SCALE GENOMIC DNA]</scope>
    <source>
        <strain evidence="2 3">AlHP1</strain>
    </source>
</reference>
<evidence type="ECO:0000313" key="3">
    <source>
        <dbReference type="Proteomes" id="UP001565368"/>
    </source>
</evidence>
<evidence type="ECO:0000256" key="1">
    <source>
        <dbReference type="SAM" id="MobiDB-lite"/>
    </source>
</evidence>
<keyword evidence="3" id="KW-1185">Reference proteome</keyword>
<feature type="region of interest" description="Disordered" evidence="1">
    <location>
        <begin position="1"/>
        <end position="45"/>
    </location>
</feature>
<proteinExistence type="predicted"/>
<organism evidence="2 3">
    <name type="scientific">Vanrija albida</name>
    <dbReference type="NCBI Taxonomy" id="181172"/>
    <lineage>
        <taxon>Eukaryota</taxon>
        <taxon>Fungi</taxon>
        <taxon>Dikarya</taxon>
        <taxon>Basidiomycota</taxon>
        <taxon>Agaricomycotina</taxon>
        <taxon>Tremellomycetes</taxon>
        <taxon>Trichosporonales</taxon>
        <taxon>Trichosporonaceae</taxon>
        <taxon>Vanrija</taxon>
    </lineage>
</organism>
<dbReference type="RefSeq" id="XP_069212652.1">
    <property type="nucleotide sequence ID" value="XM_069349108.1"/>
</dbReference>
<dbReference type="Proteomes" id="UP001565368">
    <property type="component" value="Unassembled WGS sequence"/>
</dbReference>
<protein>
    <recommendedName>
        <fullName evidence="4">Proteasome assembly chaperone 1</fullName>
    </recommendedName>
</protein>
<evidence type="ECO:0000313" key="2">
    <source>
        <dbReference type="EMBL" id="KAL1412708.1"/>
    </source>
</evidence>
<gene>
    <name evidence="2" type="ORF">Q8F55_000455</name>
</gene>